<organism evidence="2 3">
    <name type="scientific">Acinetobacter johnsonii</name>
    <dbReference type="NCBI Taxonomy" id="40214"/>
    <lineage>
        <taxon>Bacteria</taxon>
        <taxon>Pseudomonadati</taxon>
        <taxon>Pseudomonadota</taxon>
        <taxon>Gammaproteobacteria</taxon>
        <taxon>Moraxellales</taxon>
        <taxon>Moraxellaceae</taxon>
        <taxon>Acinetobacter</taxon>
    </lineage>
</organism>
<evidence type="ECO:0000313" key="1">
    <source>
        <dbReference type="EMBL" id="MDG9788365.1"/>
    </source>
</evidence>
<evidence type="ECO:0000313" key="3">
    <source>
        <dbReference type="Proteomes" id="UP001244586"/>
    </source>
</evidence>
<proteinExistence type="predicted"/>
<gene>
    <name evidence="1" type="ORF">N7566_15530</name>
    <name evidence="2" type="ORF">QBJ73_10820</name>
</gene>
<evidence type="ECO:0000313" key="2">
    <source>
        <dbReference type="EMBL" id="WMG16919.1"/>
    </source>
</evidence>
<dbReference type="RefSeq" id="WP_058952286.1">
    <property type="nucleotide sequence ID" value="NZ_CANMLB010000023.1"/>
</dbReference>
<dbReference type="EMBL" id="JAOECG010000030">
    <property type="protein sequence ID" value="MDG9788365.1"/>
    <property type="molecule type" value="Genomic_DNA"/>
</dbReference>
<accession>A0AAJ6IAT4</accession>
<dbReference type="AlphaFoldDB" id="A0AAJ6IAT4"/>
<protein>
    <submittedName>
        <fullName evidence="2">Uncharacterized protein</fullName>
    </submittedName>
</protein>
<reference evidence="2 3" key="2">
    <citation type="submission" date="2023-04" db="EMBL/GenBank/DDBJ databases">
        <title>Acinetobacter johnsonii isolate AYTCM encoding NDM-1, OXA-58 and PER-1.</title>
        <authorList>
            <person name="Tian C."/>
            <person name="Wang S."/>
            <person name="Fan X."/>
            <person name="Xia D."/>
        </authorList>
    </citation>
    <scope>NUCLEOTIDE SEQUENCE [LARGE SCALE GENOMIC DNA]</scope>
    <source>
        <strain evidence="2 3">AYTCM</strain>
    </source>
</reference>
<keyword evidence="3" id="KW-1185">Reference proteome</keyword>
<name>A0AAJ6IAT4_ACIJO</name>
<dbReference type="Proteomes" id="UP001157887">
    <property type="component" value="Unassembled WGS sequence"/>
</dbReference>
<dbReference type="EMBL" id="CP121776">
    <property type="protein sequence ID" value="WMG16919.1"/>
    <property type="molecule type" value="Genomic_DNA"/>
</dbReference>
<sequence length="298" mass="35478">MKNGELEKLLTPPEIISDQHKDNIIKLNEYNNKLKIYLVENYFKKPDILLIYLKKIGAEKIISISENIELLHRIFSNIVFFDYFKESELCVADLIKILTICNNSSEYFINRIKNEEEIINKKIKKLEVVFKSFIDNAEELYDFEFWFNDRAIKNLGEILNIIAPNDFDKEEELLNLEIGDKIKSLVVFEKIFENYYQDVKNMYESKRELNPKEKNININYFVRELRNIFESGNKIEIPNEIICELVSLIFDKQMDDTQLNNILKNSNKNISNTSYTLQFTTKENNIEEREYIKTKNCL</sequence>
<dbReference type="Proteomes" id="UP001244586">
    <property type="component" value="Chromosome"/>
</dbReference>
<reference evidence="1" key="1">
    <citation type="submission" date="2022-09" db="EMBL/GenBank/DDBJ databases">
        <title>Intensive care unit water sources are persistently colonized with multi-drug resistant bacteria and are the site of extensive horizontal gene transfer of antibiotic resistance genes.</title>
        <authorList>
            <person name="Diorio-Toth L."/>
        </authorList>
    </citation>
    <scope>NUCLEOTIDE SEQUENCE</scope>
    <source>
        <strain evidence="1">GD04065</strain>
    </source>
</reference>